<comment type="subcellular location">
    <subcellularLocation>
        <location evidence="1">Membrane</location>
    </subcellularLocation>
</comment>
<feature type="transmembrane region" description="Helical" evidence="6">
    <location>
        <begin position="205"/>
        <end position="225"/>
    </location>
</feature>
<evidence type="ECO:0000256" key="1">
    <source>
        <dbReference type="ARBA" id="ARBA00004370"/>
    </source>
</evidence>
<evidence type="ECO:0000256" key="3">
    <source>
        <dbReference type="ARBA" id="ARBA00009295"/>
    </source>
</evidence>
<dbReference type="Pfam" id="PF00487">
    <property type="entry name" value="FA_desaturase"/>
    <property type="match status" value="1"/>
</dbReference>
<proteinExistence type="inferred from homology"/>
<sequence>MRRPLYCRFIIPNSFTPHAEMVKDTGLRQRVNTDGKSEKSAPKSFIPPNFTIKELRDAVPAHCFERDTLRSFVYVVVDLSLIAALFYAATFIDSLPITLRYVAWPVYWFLQGIVSTGVWVLAHECGHQAFSPSRTINNTVGFVLHTALLVPYHSWRISHSKHHKATGHMTRDQVFVPSTRSEMGLAPKKDDDEDHEDSAIMAAPLVDLGWIFIMLTFGWPAYLLWNASGQDYGRWTSHFHHWSPIFDAKDKWEIIASVAGIFATIGALIGASQVYGSMAVVKFYLIPYLWVNFWLVLITYLQHTDPQLPHYRNNEWNFVRGALATIDRDYGFILNTAFHHIADTHIAHHLFSQMPHYHAEEATEAIKKVLGDYYSFDNRPLVSAVWNSWTKCRYVEDEGDVLLFKN</sequence>
<dbReference type="InterPro" id="IPR012171">
    <property type="entry name" value="Fatty_acid_desaturase"/>
</dbReference>
<dbReference type="InterPro" id="IPR021863">
    <property type="entry name" value="FAS_N"/>
</dbReference>
<keyword evidence="5 6" id="KW-0472">Membrane</keyword>
<evidence type="ECO:0000256" key="4">
    <source>
        <dbReference type="ARBA" id="ARBA00023002"/>
    </source>
</evidence>
<reference evidence="9 10" key="1">
    <citation type="submission" date="2023-04" db="EMBL/GenBank/DDBJ databases">
        <title>Genome of Basidiobolus ranarum AG-B5.</title>
        <authorList>
            <person name="Stajich J.E."/>
            <person name="Carter-House D."/>
            <person name="Gryganskyi A."/>
        </authorList>
    </citation>
    <scope>NUCLEOTIDE SEQUENCE [LARGE SCALE GENOMIC DNA]</scope>
    <source>
        <strain evidence="9 10">AG-B5</strain>
    </source>
</reference>
<comment type="similarity">
    <text evidence="3">Belongs to the fatty acid desaturase type 1 family.</text>
</comment>
<accession>A0ABR2X3C8</accession>
<feature type="transmembrane region" description="Helical" evidence="6">
    <location>
        <begin position="252"/>
        <end position="271"/>
    </location>
</feature>
<keyword evidence="6" id="KW-1133">Transmembrane helix</keyword>
<evidence type="ECO:0000313" key="9">
    <source>
        <dbReference type="EMBL" id="KAK9768287.1"/>
    </source>
</evidence>
<feature type="domain" description="Fatty acid desaturase" evidence="7">
    <location>
        <begin position="103"/>
        <end position="374"/>
    </location>
</feature>
<feature type="transmembrane region" description="Helical" evidence="6">
    <location>
        <begin position="72"/>
        <end position="92"/>
    </location>
</feature>
<feature type="domain" description="Fatty acid desaturase N-terminal" evidence="8">
    <location>
        <begin position="40"/>
        <end position="85"/>
    </location>
</feature>
<organism evidence="9 10">
    <name type="scientific">Basidiobolus ranarum</name>
    <dbReference type="NCBI Taxonomy" id="34480"/>
    <lineage>
        <taxon>Eukaryota</taxon>
        <taxon>Fungi</taxon>
        <taxon>Fungi incertae sedis</taxon>
        <taxon>Zoopagomycota</taxon>
        <taxon>Entomophthoromycotina</taxon>
        <taxon>Basidiobolomycetes</taxon>
        <taxon>Basidiobolales</taxon>
        <taxon>Basidiobolaceae</taxon>
        <taxon>Basidiobolus</taxon>
    </lineage>
</organism>
<dbReference type="CDD" id="cd03507">
    <property type="entry name" value="Delta12-FADS-like"/>
    <property type="match status" value="1"/>
</dbReference>
<keyword evidence="4" id="KW-0560">Oxidoreductase</keyword>
<dbReference type="PANTHER" id="PTHR32100">
    <property type="entry name" value="OMEGA-6 FATTY ACID DESATURASE, CHLOROPLASTIC"/>
    <property type="match status" value="1"/>
</dbReference>
<protein>
    <recommendedName>
        <fullName evidence="11">Delta-12 fatty acid desaturase</fullName>
    </recommendedName>
</protein>
<gene>
    <name evidence="9" type="ORF">K7432_001200</name>
</gene>
<evidence type="ECO:0000259" key="7">
    <source>
        <dbReference type="Pfam" id="PF00487"/>
    </source>
</evidence>
<dbReference type="Proteomes" id="UP001479436">
    <property type="component" value="Unassembled WGS sequence"/>
</dbReference>
<comment type="pathway">
    <text evidence="2">Lipid metabolism.</text>
</comment>
<feature type="transmembrane region" description="Helical" evidence="6">
    <location>
        <begin position="283"/>
        <end position="301"/>
    </location>
</feature>
<dbReference type="Pfam" id="PF11960">
    <property type="entry name" value="DUF3474"/>
    <property type="match status" value="1"/>
</dbReference>
<evidence type="ECO:0000256" key="5">
    <source>
        <dbReference type="ARBA" id="ARBA00023136"/>
    </source>
</evidence>
<comment type="caution">
    <text evidence="9">The sequence shown here is derived from an EMBL/GenBank/DDBJ whole genome shotgun (WGS) entry which is preliminary data.</text>
</comment>
<evidence type="ECO:0000313" key="10">
    <source>
        <dbReference type="Proteomes" id="UP001479436"/>
    </source>
</evidence>
<keyword evidence="10" id="KW-1185">Reference proteome</keyword>
<evidence type="ECO:0000256" key="2">
    <source>
        <dbReference type="ARBA" id="ARBA00005189"/>
    </source>
</evidence>
<feature type="transmembrane region" description="Helical" evidence="6">
    <location>
        <begin position="104"/>
        <end position="122"/>
    </location>
</feature>
<keyword evidence="6" id="KW-0812">Transmembrane</keyword>
<evidence type="ECO:0000256" key="6">
    <source>
        <dbReference type="SAM" id="Phobius"/>
    </source>
</evidence>
<evidence type="ECO:0000259" key="8">
    <source>
        <dbReference type="Pfam" id="PF11960"/>
    </source>
</evidence>
<dbReference type="InterPro" id="IPR005804">
    <property type="entry name" value="FA_desaturase_dom"/>
</dbReference>
<dbReference type="EMBL" id="JASJQH010000025">
    <property type="protein sequence ID" value="KAK9768287.1"/>
    <property type="molecule type" value="Genomic_DNA"/>
</dbReference>
<name>A0ABR2X3C8_9FUNG</name>
<evidence type="ECO:0008006" key="11">
    <source>
        <dbReference type="Google" id="ProtNLM"/>
    </source>
</evidence>